<dbReference type="KEGG" id="bhc:JFL75_07345"/>
<evidence type="ECO:0000313" key="1">
    <source>
        <dbReference type="EMBL" id="QQO10720.1"/>
    </source>
</evidence>
<dbReference type="AlphaFoldDB" id="A0A7T7XQP0"/>
<dbReference type="Proteomes" id="UP000595917">
    <property type="component" value="Chromosome"/>
</dbReference>
<gene>
    <name evidence="1" type="ORF">JFL75_07345</name>
</gene>
<organism evidence="1 2">
    <name type="scientific">Breznakiella homolactica</name>
    <dbReference type="NCBI Taxonomy" id="2798577"/>
    <lineage>
        <taxon>Bacteria</taxon>
        <taxon>Pseudomonadati</taxon>
        <taxon>Spirochaetota</taxon>
        <taxon>Spirochaetia</taxon>
        <taxon>Spirochaetales</taxon>
        <taxon>Breznakiellaceae</taxon>
        <taxon>Breznakiella</taxon>
    </lineage>
</organism>
<accession>A0A7T7XQP0</accession>
<dbReference type="EMBL" id="CP067089">
    <property type="protein sequence ID" value="QQO10720.1"/>
    <property type="molecule type" value="Genomic_DNA"/>
</dbReference>
<proteinExistence type="predicted"/>
<sequence length="111" mass="12995">MKKQLLCIITFIMGSALFSEEIITQIKIQKMETISVIQLEDIMKTYNEVKTRGIDLTGYEIVIEEDEENLFITYYKKDSKYRGRGFAPGEPEVLYIIDLKTREIKNISYRG</sequence>
<dbReference type="RefSeq" id="WP_215628025.1">
    <property type="nucleotide sequence ID" value="NZ_CP067089.2"/>
</dbReference>
<protein>
    <submittedName>
        <fullName evidence="1">Uncharacterized protein</fullName>
    </submittedName>
</protein>
<keyword evidence="2" id="KW-1185">Reference proteome</keyword>
<name>A0A7T7XQP0_9SPIR</name>
<evidence type="ECO:0000313" key="2">
    <source>
        <dbReference type="Proteomes" id="UP000595917"/>
    </source>
</evidence>
<reference evidence="1" key="1">
    <citation type="submission" date="2021-01" db="EMBL/GenBank/DDBJ databases">
        <title>Description of Breznakiella homolactica.</title>
        <authorList>
            <person name="Song Y."/>
            <person name="Brune A."/>
        </authorList>
    </citation>
    <scope>NUCLEOTIDE SEQUENCE</scope>
    <source>
        <strain evidence="1">RmG30</strain>
    </source>
</reference>